<dbReference type="EMBL" id="AP029612">
    <property type="protein sequence ID" value="BFG71536.1"/>
    <property type="molecule type" value="Genomic_DNA"/>
</dbReference>
<dbReference type="CDD" id="cd16377">
    <property type="entry name" value="23S_rRNA_IVP_like"/>
    <property type="match status" value="1"/>
</dbReference>
<dbReference type="RefSeq" id="WP_353549165.1">
    <property type="nucleotide sequence ID" value="NZ_AP029612.1"/>
</dbReference>
<evidence type="ECO:0000313" key="1">
    <source>
        <dbReference type="EMBL" id="BFG71536.1"/>
    </source>
</evidence>
<dbReference type="SUPFAM" id="SSF158446">
    <property type="entry name" value="IVS-encoded protein-like"/>
    <property type="match status" value="1"/>
</dbReference>
<name>A0AAT9GLM7_9BACT</name>
<sequence>MRNFKELKVWQKSFELSIACYRLTESFPASERYNLISQVNSAAISIPSNIAEGGSRSSEKEYRRFLETALGSAYELETQILIVEALCYANANSLKSIIYKVKEVQKMLIGLIRTISKTSL</sequence>
<dbReference type="PANTHER" id="PTHR38471">
    <property type="entry name" value="FOUR HELIX BUNDLE PROTEIN"/>
    <property type="match status" value="1"/>
</dbReference>
<dbReference type="Gene3D" id="1.20.1440.60">
    <property type="entry name" value="23S rRNA-intervening sequence"/>
    <property type="match status" value="1"/>
</dbReference>
<protein>
    <submittedName>
        <fullName evidence="1">Four helix bundle protein</fullName>
    </submittedName>
</protein>
<gene>
    <name evidence="1" type="ORF">KACHI17_24170</name>
</gene>
<dbReference type="InterPro" id="IPR036583">
    <property type="entry name" value="23S_rRNA_IVS_sf"/>
</dbReference>
<dbReference type="NCBIfam" id="TIGR02436">
    <property type="entry name" value="four helix bundle protein"/>
    <property type="match status" value="1"/>
</dbReference>
<proteinExistence type="predicted"/>
<dbReference type="Pfam" id="PF05635">
    <property type="entry name" value="23S_rRNA_IVP"/>
    <property type="match status" value="1"/>
</dbReference>
<dbReference type="PANTHER" id="PTHR38471:SF2">
    <property type="entry name" value="FOUR HELIX BUNDLE PROTEIN"/>
    <property type="match status" value="1"/>
</dbReference>
<organism evidence="1">
    <name type="scientific">Sediminibacterium sp. KACHI17</name>
    <dbReference type="NCBI Taxonomy" id="1751071"/>
    <lineage>
        <taxon>Bacteria</taxon>
        <taxon>Pseudomonadati</taxon>
        <taxon>Bacteroidota</taxon>
        <taxon>Chitinophagia</taxon>
        <taxon>Chitinophagales</taxon>
        <taxon>Chitinophagaceae</taxon>
        <taxon>Sediminibacterium</taxon>
    </lineage>
</organism>
<reference evidence="1" key="1">
    <citation type="submission" date="2024-02" db="EMBL/GenBank/DDBJ databases">
        <title>Sediminibacterium planktonica sp. nov. and Sediminibacterium longus sp. nov., isolated from surface lake and river water.</title>
        <authorList>
            <person name="Watanabe K."/>
            <person name="Takemine S."/>
            <person name="Ishii Y."/>
            <person name="Ogata Y."/>
            <person name="Shindo C."/>
            <person name="Suda W."/>
        </authorList>
    </citation>
    <scope>NUCLEOTIDE SEQUENCE</scope>
    <source>
        <strain evidence="1">KACHI17</strain>
    </source>
</reference>
<dbReference type="AlphaFoldDB" id="A0AAT9GLM7"/>
<accession>A0AAT9GLM7</accession>
<dbReference type="InterPro" id="IPR012657">
    <property type="entry name" value="23S_rRNA-intervening_sequence"/>
</dbReference>